<name>A0A6P2CRW9_9BACT</name>
<sequence length="347" mass="39239">MYLSFSHESSPPFQHRHESPAVASNPPRARTLSRHAVVLFPPAFVLTLLGVWALAETVVPEITDTDYHARLRLMRSAAVEHPDRPLGVLLGSSRTVWAFRPEQLTEPTGTYWVNGAHVGAGPTLNRVILHRLLRDGVKPDVVALEIMPSYFVKENSRFVSGHFAVADLPVARRYADKPLDFDYYFLRHRLTRASDLARVLDPFTGYEIHDPRGGHQIIETDVTPAERAKRTALALERNGPFVQSMVVRPGADRAFRDTIREITDHGARVVLLRAPEGPTFRSWYNPDGLARFDAYIADVAREYGTSVIDARLWLDEEDFYDSHHVLKRGADKFTARFAREVADALRQ</sequence>
<dbReference type="SUPFAM" id="SSF52266">
    <property type="entry name" value="SGNH hydrolase"/>
    <property type="match status" value="1"/>
</dbReference>
<evidence type="ECO:0000256" key="1">
    <source>
        <dbReference type="SAM" id="MobiDB-lite"/>
    </source>
</evidence>
<feature type="region of interest" description="Disordered" evidence="1">
    <location>
        <begin position="1"/>
        <end position="27"/>
    </location>
</feature>
<gene>
    <name evidence="2" type="ORF">SOIL9_66380</name>
</gene>
<protein>
    <recommendedName>
        <fullName evidence="4">SGNH/GDSL hydrolase family protein</fullName>
    </recommendedName>
</protein>
<organism evidence="2 3">
    <name type="scientific">Gemmata massiliana</name>
    <dbReference type="NCBI Taxonomy" id="1210884"/>
    <lineage>
        <taxon>Bacteria</taxon>
        <taxon>Pseudomonadati</taxon>
        <taxon>Planctomycetota</taxon>
        <taxon>Planctomycetia</taxon>
        <taxon>Gemmatales</taxon>
        <taxon>Gemmataceae</taxon>
        <taxon>Gemmata</taxon>
    </lineage>
</organism>
<accession>A0A6P2CRW9</accession>
<evidence type="ECO:0000313" key="2">
    <source>
        <dbReference type="EMBL" id="VTR91076.1"/>
    </source>
</evidence>
<dbReference type="RefSeq" id="WP_162666124.1">
    <property type="nucleotide sequence ID" value="NZ_LR593886.1"/>
</dbReference>
<evidence type="ECO:0008006" key="4">
    <source>
        <dbReference type="Google" id="ProtNLM"/>
    </source>
</evidence>
<dbReference type="EMBL" id="LR593886">
    <property type="protein sequence ID" value="VTR91076.1"/>
    <property type="molecule type" value="Genomic_DNA"/>
</dbReference>
<evidence type="ECO:0000313" key="3">
    <source>
        <dbReference type="Proteomes" id="UP000464178"/>
    </source>
</evidence>
<feature type="compositionally biased region" description="Polar residues" evidence="1">
    <location>
        <begin position="1"/>
        <end position="12"/>
    </location>
</feature>
<proteinExistence type="predicted"/>
<keyword evidence="3" id="KW-1185">Reference proteome</keyword>
<dbReference type="AlphaFoldDB" id="A0A6P2CRW9"/>
<dbReference type="Proteomes" id="UP000464178">
    <property type="component" value="Chromosome"/>
</dbReference>
<reference evidence="2 3" key="1">
    <citation type="submission" date="2019-05" db="EMBL/GenBank/DDBJ databases">
        <authorList>
            <consortium name="Science for Life Laboratories"/>
        </authorList>
    </citation>
    <scope>NUCLEOTIDE SEQUENCE [LARGE SCALE GENOMIC DNA]</scope>
    <source>
        <strain evidence="2">Soil9</strain>
    </source>
</reference>
<dbReference type="KEGG" id="gms:SOIL9_66380"/>